<evidence type="ECO:0000313" key="2">
    <source>
        <dbReference type="Proteomes" id="UP001458880"/>
    </source>
</evidence>
<organism evidence="1 2">
    <name type="scientific">Popillia japonica</name>
    <name type="common">Japanese beetle</name>
    <dbReference type="NCBI Taxonomy" id="7064"/>
    <lineage>
        <taxon>Eukaryota</taxon>
        <taxon>Metazoa</taxon>
        <taxon>Ecdysozoa</taxon>
        <taxon>Arthropoda</taxon>
        <taxon>Hexapoda</taxon>
        <taxon>Insecta</taxon>
        <taxon>Pterygota</taxon>
        <taxon>Neoptera</taxon>
        <taxon>Endopterygota</taxon>
        <taxon>Coleoptera</taxon>
        <taxon>Polyphaga</taxon>
        <taxon>Scarabaeiformia</taxon>
        <taxon>Scarabaeidae</taxon>
        <taxon>Rutelinae</taxon>
        <taxon>Popillia</taxon>
    </lineage>
</organism>
<accession>A0AAW1L4F4</accession>
<evidence type="ECO:0008006" key="3">
    <source>
        <dbReference type="Google" id="ProtNLM"/>
    </source>
</evidence>
<proteinExistence type="predicted"/>
<dbReference type="EMBL" id="JASPKY010000158">
    <property type="protein sequence ID" value="KAK9729696.1"/>
    <property type="molecule type" value="Genomic_DNA"/>
</dbReference>
<sequence>MRGRIRAAFRAVSAEVVRAAFRACQSKLRLCLQRESRHFERLEFQDRLDDDFNFISKKAYSPKVLRTLYKDNIPQCSLIVEGISYPIIQTVDNHLRCLLCQKEISDDKYSHLNSINHAMSAINLGMKKRLKTYHDTWLDEDEHFQMQQIYFEKDRDYYCKICDLDVKTGELTEHIKSTLHTTSLQKFLINERSLDKLNIFHDIEILPQIDRNKMNVESLQGSQLDGYYNSDSDSDESSDDGSKQYSKSIISEYYPDFDKHNCVVDNVRYPIFRTTVIGTVCMICKRNPKIELINEHLTKDKHKLKMIDETRRN</sequence>
<comment type="caution">
    <text evidence="1">The sequence shown here is derived from an EMBL/GenBank/DDBJ whole genome shotgun (WGS) entry which is preliminary data.</text>
</comment>
<protein>
    <recommendedName>
        <fullName evidence="3">C2H2-type domain-containing protein</fullName>
    </recommendedName>
</protein>
<name>A0AAW1L4F4_POPJA</name>
<keyword evidence="2" id="KW-1185">Reference proteome</keyword>
<evidence type="ECO:0000313" key="1">
    <source>
        <dbReference type="EMBL" id="KAK9729696.1"/>
    </source>
</evidence>
<gene>
    <name evidence="1" type="ORF">QE152_g15795</name>
</gene>
<dbReference type="Proteomes" id="UP001458880">
    <property type="component" value="Unassembled WGS sequence"/>
</dbReference>
<reference evidence="1 2" key="1">
    <citation type="journal article" date="2024" name="BMC Genomics">
        <title>De novo assembly and annotation of Popillia japonica's genome with initial clues to its potential as an invasive pest.</title>
        <authorList>
            <person name="Cucini C."/>
            <person name="Boschi S."/>
            <person name="Funari R."/>
            <person name="Cardaioli E."/>
            <person name="Iannotti N."/>
            <person name="Marturano G."/>
            <person name="Paoli F."/>
            <person name="Bruttini M."/>
            <person name="Carapelli A."/>
            <person name="Frati F."/>
            <person name="Nardi F."/>
        </authorList>
    </citation>
    <scope>NUCLEOTIDE SEQUENCE [LARGE SCALE GENOMIC DNA]</scope>
    <source>
        <strain evidence="1">DMR45628</strain>
    </source>
</reference>
<dbReference type="AlphaFoldDB" id="A0AAW1L4F4"/>